<organism evidence="1 2">
    <name type="scientific">Gossypium tomentosum</name>
    <name type="common">Hawaiian cotton</name>
    <name type="synonym">Gossypium sandvicense</name>
    <dbReference type="NCBI Taxonomy" id="34277"/>
    <lineage>
        <taxon>Eukaryota</taxon>
        <taxon>Viridiplantae</taxon>
        <taxon>Streptophyta</taxon>
        <taxon>Embryophyta</taxon>
        <taxon>Tracheophyta</taxon>
        <taxon>Spermatophyta</taxon>
        <taxon>Magnoliopsida</taxon>
        <taxon>eudicotyledons</taxon>
        <taxon>Gunneridae</taxon>
        <taxon>Pentapetalae</taxon>
        <taxon>rosids</taxon>
        <taxon>malvids</taxon>
        <taxon>Malvales</taxon>
        <taxon>Malvaceae</taxon>
        <taxon>Malvoideae</taxon>
        <taxon>Gossypium</taxon>
    </lineage>
</organism>
<evidence type="ECO:0000313" key="1">
    <source>
        <dbReference type="EMBL" id="TYI05908.1"/>
    </source>
</evidence>
<reference evidence="1 2" key="1">
    <citation type="submission" date="2019-07" db="EMBL/GenBank/DDBJ databases">
        <title>WGS assembly of Gossypium tomentosum.</title>
        <authorList>
            <person name="Chen Z.J."/>
            <person name="Sreedasyam A."/>
            <person name="Ando A."/>
            <person name="Song Q."/>
            <person name="De L."/>
            <person name="Hulse-Kemp A."/>
            <person name="Ding M."/>
            <person name="Ye W."/>
            <person name="Kirkbride R."/>
            <person name="Jenkins J."/>
            <person name="Plott C."/>
            <person name="Lovell J."/>
            <person name="Lin Y.-M."/>
            <person name="Vaughn R."/>
            <person name="Liu B."/>
            <person name="Li W."/>
            <person name="Simpson S."/>
            <person name="Scheffler B."/>
            <person name="Saski C."/>
            <person name="Grover C."/>
            <person name="Hu G."/>
            <person name="Conover J."/>
            <person name="Carlson J."/>
            <person name="Shu S."/>
            <person name="Boston L."/>
            <person name="Williams M."/>
            <person name="Peterson D."/>
            <person name="Mcgee K."/>
            <person name="Jones D."/>
            <person name="Wendel J."/>
            <person name="Stelly D."/>
            <person name="Grimwood J."/>
            <person name="Schmutz J."/>
        </authorList>
    </citation>
    <scope>NUCLEOTIDE SEQUENCE [LARGE SCALE GENOMIC DNA]</scope>
    <source>
        <strain evidence="1">7179.01</strain>
    </source>
</reference>
<proteinExistence type="predicted"/>
<protein>
    <submittedName>
        <fullName evidence="1">Uncharacterized protein</fullName>
    </submittedName>
</protein>
<gene>
    <name evidence="1" type="ORF">ES332_A10G121500v1</name>
</gene>
<dbReference type="EMBL" id="CM017619">
    <property type="protein sequence ID" value="TYI05908.1"/>
    <property type="molecule type" value="Genomic_DNA"/>
</dbReference>
<sequence length="70" mass="7838">MVPLASFETPLKARLRKLKESKEALNPPFWVRCRRWKSVLRRATTRSRSCQRLVVGAPSGGGTRVRGGSS</sequence>
<evidence type="ECO:0000313" key="2">
    <source>
        <dbReference type="Proteomes" id="UP000322667"/>
    </source>
</evidence>
<accession>A0A5D2NP32</accession>
<keyword evidence="2" id="KW-1185">Reference proteome</keyword>
<name>A0A5D2NP32_GOSTO</name>
<dbReference type="Proteomes" id="UP000322667">
    <property type="component" value="Chromosome A10"/>
</dbReference>
<dbReference type="AlphaFoldDB" id="A0A5D2NP32"/>